<feature type="transmembrane region" description="Helical" evidence="1">
    <location>
        <begin position="12"/>
        <end position="33"/>
    </location>
</feature>
<feature type="transmembrane region" description="Helical" evidence="1">
    <location>
        <begin position="71"/>
        <end position="91"/>
    </location>
</feature>
<evidence type="ECO:0000313" key="2">
    <source>
        <dbReference type="EMBL" id="MBG6083608.1"/>
    </source>
</evidence>
<dbReference type="AlphaFoldDB" id="A0A931D7V2"/>
<dbReference type="Gene3D" id="1.20.1250.20">
    <property type="entry name" value="MFS general substrate transporter like domains"/>
    <property type="match status" value="1"/>
</dbReference>
<reference evidence="2" key="1">
    <citation type="submission" date="2020-11" db="EMBL/GenBank/DDBJ databases">
        <title>Sequencing the genomes of 1000 actinobacteria strains.</title>
        <authorList>
            <person name="Klenk H.-P."/>
        </authorList>
    </citation>
    <scope>NUCLEOTIDE SEQUENCE</scope>
    <source>
        <strain evidence="2">DSM 26152</strain>
    </source>
</reference>
<dbReference type="InterPro" id="IPR036259">
    <property type="entry name" value="MFS_trans_sf"/>
</dbReference>
<name>A0A931D7V2_9MICC</name>
<feature type="transmembrane region" description="Helical" evidence="1">
    <location>
        <begin position="168"/>
        <end position="187"/>
    </location>
</feature>
<feature type="transmembrane region" description="Helical" evidence="1">
    <location>
        <begin position="372"/>
        <end position="395"/>
    </location>
</feature>
<dbReference type="Pfam" id="PF07690">
    <property type="entry name" value="MFS_1"/>
    <property type="match status" value="1"/>
</dbReference>
<evidence type="ECO:0000256" key="1">
    <source>
        <dbReference type="SAM" id="Phobius"/>
    </source>
</evidence>
<feature type="transmembrane region" description="Helical" evidence="1">
    <location>
        <begin position="217"/>
        <end position="245"/>
    </location>
</feature>
<gene>
    <name evidence="2" type="ORF">IW252_000375</name>
</gene>
<dbReference type="EMBL" id="JADOTZ010000001">
    <property type="protein sequence ID" value="MBG6083608.1"/>
    <property type="molecule type" value="Genomic_DNA"/>
</dbReference>
<feature type="transmembrane region" description="Helical" evidence="1">
    <location>
        <begin position="257"/>
        <end position="277"/>
    </location>
</feature>
<accession>A0A931D7V2</accession>
<protein>
    <submittedName>
        <fullName evidence="2">MFS family arabinose efflux permease</fullName>
    </submittedName>
</protein>
<evidence type="ECO:0000313" key="3">
    <source>
        <dbReference type="Proteomes" id="UP000625033"/>
    </source>
</evidence>
<feature type="transmembrane region" description="Helical" evidence="1">
    <location>
        <begin position="39"/>
        <end position="59"/>
    </location>
</feature>
<dbReference type="SUPFAM" id="SSF103473">
    <property type="entry name" value="MFS general substrate transporter"/>
    <property type="match status" value="1"/>
</dbReference>
<organism evidence="2 3">
    <name type="scientific">Zhihengliuella flava</name>
    <dbReference type="NCBI Taxonomy" id="1285193"/>
    <lineage>
        <taxon>Bacteria</taxon>
        <taxon>Bacillati</taxon>
        <taxon>Actinomycetota</taxon>
        <taxon>Actinomycetes</taxon>
        <taxon>Micrococcales</taxon>
        <taxon>Micrococcaceae</taxon>
        <taxon>Zhihengliuella</taxon>
    </lineage>
</organism>
<keyword evidence="3" id="KW-1185">Reference proteome</keyword>
<proteinExistence type="predicted"/>
<keyword evidence="1" id="KW-0812">Transmembrane</keyword>
<sequence>MAHLTGRAYLPISFTARLPLAFLSIGVLTLIAWSTGSYAAGGLAAAITGIGQAIGGPLSGYLADRTTQRTVLLPGATAHAVLLAALVWQGFGAEDVGAPLLIIAFLTGLTCPQVGSMSRVRWQRLTEGRATGRRELTAALSLESMADELTFVLGPALVGFLASLASPWLPLAAAAAVTAVMVPWFALHRTAAQAQRVHDDGATATGHVARARWTPRAIAGVSAAVVGMMGMGGLFGTISASSVAFAGEGGNSSAGGLFYAAMGVASAATALSVSAWPSAWGQSARWLACSVVLVPAVALLLAVESVPAMVAVVFLIGLPIGPVLVTVYTIGSQTAPAGRMSTVMTMLASGVVVGVSLGNAGAGAAADAGGSAGAFATVMTAALVLLGAAIASALVRRRARAR</sequence>
<dbReference type="InterPro" id="IPR011701">
    <property type="entry name" value="MFS"/>
</dbReference>
<dbReference type="GO" id="GO:0022857">
    <property type="term" value="F:transmembrane transporter activity"/>
    <property type="evidence" value="ECO:0007669"/>
    <property type="project" value="InterPro"/>
</dbReference>
<comment type="caution">
    <text evidence="2">The sequence shown here is derived from an EMBL/GenBank/DDBJ whole genome shotgun (WGS) entry which is preliminary data.</text>
</comment>
<feature type="transmembrane region" description="Helical" evidence="1">
    <location>
        <begin position="284"/>
        <end position="303"/>
    </location>
</feature>
<dbReference type="RefSeq" id="WP_231365867.1">
    <property type="nucleotide sequence ID" value="NZ_JADOTZ010000001.1"/>
</dbReference>
<feature type="transmembrane region" description="Helical" evidence="1">
    <location>
        <begin position="343"/>
        <end position="366"/>
    </location>
</feature>
<feature type="transmembrane region" description="Helical" evidence="1">
    <location>
        <begin position="309"/>
        <end position="331"/>
    </location>
</feature>
<dbReference type="PANTHER" id="PTHR23542:SF1">
    <property type="entry name" value="MAJOR FACILITATOR SUPERFAMILY (MFS) PROFILE DOMAIN-CONTAINING PROTEIN"/>
    <property type="match status" value="1"/>
</dbReference>
<feature type="transmembrane region" description="Helical" evidence="1">
    <location>
        <begin position="136"/>
        <end position="162"/>
    </location>
</feature>
<dbReference type="Proteomes" id="UP000625033">
    <property type="component" value="Unassembled WGS sequence"/>
</dbReference>
<dbReference type="PANTHER" id="PTHR23542">
    <property type="match status" value="1"/>
</dbReference>
<keyword evidence="1" id="KW-1133">Transmembrane helix</keyword>
<feature type="transmembrane region" description="Helical" evidence="1">
    <location>
        <begin position="97"/>
        <end position="115"/>
    </location>
</feature>
<keyword evidence="1" id="KW-0472">Membrane</keyword>